<feature type="compositionally biased region" description="Basic and acidic residues" evidence="1">
    <location>
        <begin position="71"/>
        <end position="105"/>
    </location>
</feature>
<evidence type="ECO:0000313" key="2">
    <source>
        <dbReference type="EMBL" id="CDQ75412.1"/>
    </source>
</evidence>
<dbReference type="STRING" id="8022.A0A060X844"/>
<evidence type="ECO:0000256" key="1">
    <source>
        <dbReference type="SAM" id="MobiDB-lite"/>
    </source>
</evidence>
<protein>
    <submittedName>
        <fullName evidence="2">Uncharacterized protein</fullName>
    </submittedName>
</protein>
<reference evidence="2" key="2">
    <citation type="submission" date="2014-03" db="EMBL/GenBank/DDBJ databases">
        <authorList>
            <person name="Genoscope - CEA"/>
        </authorList>
    </citation>
    <scope>NUCLEOTIDE SEQUENCE</scope>
</reference>
<dbReference type="SUPFAM" id="SSF69989">
    <property type="entry name" value="C-terminal domain of PLC-beta"/>
    <property type="match status" value="1"/>
</dbReference>
<dbReference type="AlphaFoldDB" id="A0A060X844"/>
<dbReference type="InterPro" id="IPR042531">
    <property type="entry name" value="PLC-beta_C_sf"/>
</dbReference>
<feature type="region of interest" description="Disordered" evidence="1">
    <location>
        <begin position="28"/>
        <end position="147"/>
    </location>
</feature>
<organism evidence="2 3">
    <name type="scientific">Oncorhynchus mykiss</name>
    <name type="common">Rainbow trout</name>
    <name type="synonym">Salmo gairdneri</name>
    <dbReference type="NCBI Taxonomy" id="8022"/>
    <lineage>
        <taxon>Eukaryota</taxon>
        <taxon>Metazoa</taxon>
        <taxon>Chordata</taxon>
        <taxon>Craniata</taxon>
        <taxon>Vertebrata</taxon>
        <taxon>Euteleostomi</taxon>
        <taxon>Actinopterygii</taxon>
        <taxon>Neopterygii</taxon>
        <taxon>Teleostei</taxon>
        <taxon>Protacanthopterygii</taxon>
        <taxon>Salmoniformes</taxon>
        <taxon>Salmonidae</taxon>
        <taxon>Salmoninae</taxon>
        <taxon>Oncorhynchus</taxon>
    </lineage>
</organism>
<gene>
    <name evidence="2" type="ORF">GSONMT00005393001</name>
</gene>
<evidence type="ECO:0000313" key="3">
    <source>
        <dbReference type="Proteomes" id="UP000193380"/>
    </source>
</evidence>
<dbReference type="Gene3D" id="1.20.1230.10">
    <property type="entry name" value="Phospholipase C beta, distal C-terminal domain"/>
    <property type="match status" value="1"/>
</dbReference>
<dbReference type="EMBL" id="FR905052">
    <property type="protein sequence ID" value="CDQ75412.1"/>
    <property type="molecule type" value="Genomic_DNA"/>
</dbReference>
<feature type="compositionally biased region" description="Polar residues" evidence="1">
    <location>
        <begin position="34"/>
        <end position="48"/>
    </location>
</feature>
<reference evidence="2" key="1">
    <citation type="journal article" date="2014" name="Nat. Commun.">
        <title>The rainbow trout genome provides novel insights into evolution after whole-genome duplication in vertebrates.</title>
        <authorList>
            <person name="Berthelot C."/>
            <person name="Brunet F."/>
            <person name="Chalopin D."/>
            <person name="Juanchich A."/>
            <person name="Bernard M."/>
            <person name="Noel B."/>
            <person name="Bento P."/>
            <person name="Da Silva C."/>
            <person name="Labadie K."/>
            <person name="Alberti A."/>
            <person name="Aury J.M."/>
            <person name="Louis A."/>
            <person name="Dehais P."/>
            <person name="Bardou P."/>
            <person name="Montfort J."/>
            <person name="Klopp C."/>
            <person name="Cabau C."/>
            <person name="Gaspin C."/>
            <person name="Thorgaard G.H."/>
            <person name="Boussaha M."/>
            <person name="Quillet E."/>
            <person name="Guyomard R."/>
            <person name="Galiana D."/>
            <person name="Bobe J."/>
            <person name="Volff J.N."/>
            <person name="Genet C."/>
            <person name="Wincker P."/>
            <person name="Jaillon O."/>
            <person name="Roest Crollius H."/>
            <person name="Guiguen Y."/>
        </authorList>
    </citation>
    <scope>NUCLEOTIDE SEQUENCE [LARGE SCALE GENOMIC DNA]</scope>
</reference>
<feature type="compositionally biased region" description="Polar residues" evidence="1">
    <location>
        <begin position="135"/>
        <end position="147"/>
    </location>
</feature>
<feature type="compositionally biased region" description="Basic and acidic residues" evidence="1">
    <location>
        <begin position="49"/>
        <end position="63"/>
    </location>
</feature>
<accession>A0A060X844</accession>
<dbReference type="PaxDb" id="8022-A0A060X844"/>
<name>A0A060X844_ONCMY</name>
<proteinExistence type="predicted"/>
<sequence>MKDIHVVQHGVQEQQTLSLKLIHERQSKEMRANQAKTSMENSKAISQDKTIKNKAERERRVRELNSSNTKKFLEERKRLAMKHQKEMETLEKSQKEQLEELDKFNEQLLKSHHANKQCQGQGHPADGETGGGDGPQTSHSGLTTPTT</sequence>
<dbReference type="Proteomes" id="UP000193380">
    <property type="component" value="Unassembled WGS sequence"/>
</dbReference>